<evidence type="ECO:0000313" key="3">
    <source>
        <dbReference type="EMBL" id="RLJ59163.1"/>
    </source>
</evidence>
<evidence type="ECO:0000313" key="4">
    <source>
        <dbReference type="Proteomes" id="UP000269157"/>
    </source>
</evidence>
<keyword evidence="4" id="KW-1185">Reference proteome</keyword>
<evidence type="ECO:0008006" key="5">
    <source>
        <dbReference type="Google" id="ProtNLM"/>
    </source>
</evidence>
<keyword evidence="2" id="KW-0732">Signal</keyword>
<proteinExistence type="predicted"/>
<dbReference type="OrthoDB" id="3295600at2"/>
<protein>
    <recommendedName>
        <fullName evidence="5">DUF2927 family protein</fullName>
    </recommendedName>
</protein>
<feature type="signal peptide" evidence="2">
    <location>
        <begin position="1"/>
        <end position="21"/>
    </location>
</feature>
<dbReference type="Pfam" id="PF11150">
    <property type="entry name" value="DUF2927"/>
    <property type="match status" value="1"/>
</dbReference>
<gene>
    <name evidence="3" type="ORF">BCF46_1308</name>
</gene>
<dbReference type="AlphaFoldDB" id="A0A497X3I6"/>
<evidence type="ECO:0000256" key="1">
    <source>
        <dbReference type="SAM" id="MobiDB-lite"/>
    </source>
</evidence>
<feature type="compositionally biased region" description="Low complexity" evidence="1">
    <location>
        <begin position="25"/>
        <end position="34"/>
    </location>
</feature>
<accession>A0A497X3I6</accession>
<dbReference type="PROSITE" id="PS51257">
    <property type="entry name" value="PROKAR_LIPOPROTEIN"/>
    <property type="match status" value="1"/>
</dbReference>
<evidence type="ECO:0000256" key="2">
    <source>
        <dbReference type="SAM" id="SignalP"/>
    </source>
</evidence>
<name>A0A497X3I6_9RHOB</name>
<dbReference type="InterPro" id="IPR021323">
    <property type="entry name" value="DUF2927"/>
</dbReference>
<dbReference type="EMBL" id="RCCE01000002">
    <property type="protein sequence ID" value="RLJ59163.1"/>
    <property type="molecule type" value="Genomic_DNA"/>
</dbReference>
<reference evidence="3 4" key="1">
    <citation type="submission" date="2018-10" db="EMBL/GenBank/DDBJ databases">
        <title>Genomic Encyclopedia of Archaeal and Bacterial Type Strains, Phase II (KMG-II): from individual species to whole genera.</title>
        <authorList>
            <person name="Goeker M."/>
        </authorList>
    </citation>
    <scope>NUCLEOTIDE SEQUENCE [LARGE SCALE GENOMIC DNA]</scope>
    <source>
        <strain evidence="3 4">DSM 29466</strain>
    </source>
</reference>
<feature type="chain" id="PRO_5019859869" description="DUF2927 family protein" evidence="2">
    <location>
        <begin position="22"/>
        <end position="315"/>
    </location>
</feature>
<feature type="region of interest" description="Disordered" evidence="1">
    <location>
        <begin position="25"/>
        <end position="48"/>
    </location>
</feature>
<organism evidence="3 4">
    <name type="scientific">Litoreibacter meonggei</name>
    <dbReference type="NCBI Taxonomy" id="1049199"/>
    <lineage>
        <taxon>Bacteria</taxon>
        <taxon>Pseudomonadati</taxon>
        <taxon>Pseudomonadota</taxon>
        <taxon>Alphaproteobacteria</taxon>
        <taxon>Rhodobacterales</taxon>
        <taxon>Roseobacteraceae</taxon>
        <taxon>Litoreibacter</taxon>
    </lineage>
</organism>
<sequence length="315" mass="34433">MRGAFHIALAGLMAVTLSACEAPVSSPRPAQREAPAPEPSQKQVEPSARSKELSAYYAQVQRSLISQGLLRTDGGGYDTPFSKRQLVNNFIQIGVFNEFTLVDGLYTEERSEGRVQRWEKPVSISMQFGAAVSTDIRLKDQKTVASYANRLSRVSGEKVGVTRGKGNFHVAVLTVDEIEDFGPELMKLIPGLDAGIARQITNMSKPIYCAVYAFSDASKPDSFHSAVAIVRAEHPDLLRQSCYHEEIAQGLGLSNDSPAARPSIFNDDDEFALLTRHDELLLQILYDERLPLGSTPAQARPIIEVIASELLGGES</sequence>
<comment type="caution">
    <text evidence="3">The sequence shown here is derived from an EMBL/GenBank/DDBJ whole genome shotgun (WGS) entry which is preliminary data.</text>
</comment>
<dbReference type="Proteomes" id="UP000269157">
    <property type="component" value="Unassembled WGS sequence"/>
</dbReference>